<feature type="transmembrane region" description="Helical" evidence="1">
    <location>
        <begin position="127"/>
        <end position="148"/>
    </location>
</feature>
<feature type="transmembrane region" description="Helical" evidence="1">
    <location>
        <begin position="85"/>
        <end position="107"/>
    </location>
</feature>
<keyword evidence="1" id="KW-0472">Membrane</keyword>
<organism evidence="2 3">
    <name type="scientific">Cerrena zonata</name>
    <dbReference type="NCBI Taxonomy" id="2478898"/>
    <lineage>
        <taxon>Eukaryota</taxon>
        <taxon>Fungi</taxon>
        <taxon>Dikarya</taxon>
        <taxon>Basidiomycota</taxon>
        <taxon>Agaricomycotina</taxon>
        <taxon>Agaricomycetes</taxon>
        <taxon>Polyporales</taxon>
        <taxon>Cerrenaceae</taxon>
        <taxon>Cerrena</taxon>
    </lineage>
</organism>
<accession>A0AAW0FIS0</accession>
<protein>
    <submittedName>
        <fullName evidence="2">Uncharacterized protein</fullName>
    </submittedName>
</protein>
<reference evidence="2 3" key="1">
    <citation type="submission" date="2022-09" db="EMBL/GenBank/DDBJ databases">
        <authorList>
            <person name="Palmer J.M."/>
        </authorList>
    </citation>
    <scope>NUCLEOTIDE SEQUENCE [LARGE SCALE GENOMIC DNA]</scope>
    <source>
        <strain evidence="2 3">DSM 7382</strain>
    </source>
</reference>
<gene>
    <name evidence="2" type="ORF">QCA50_019752</name>
</gene>
<evidence type="ECO:0000256" key="1">
    <source>
        <dbReference type="SAM" id="Phobius"/>
    </source>
</evidence>
<keyword evidence="3" id="KW-1185">Reference proteome</keyword>
<sequence>MTNSSSWPRYFILREQMLRTYTQGISPVGDREATRRLRQSCYSELFLRSKTNLRTSIPVTKNEFKRSGYSSRSTRRFRTWRNMPLSLLRAFKLALVLCILSSARRGVQNVIMSYRGNWLRKKARSGFKLLGMFAGYLVPVYSCFLLPYPSVMLKKDDHNSEAHSIIVEGARGSYPMTSGALAFTLTRTDNVQDKGALASHLTDGYDYRGVYDAKTLHLPTITAGRCFIDLLPTTVVDPRC</sequence>
<evidence type="ECO:0000313" key="3">
    <source>
        <dbReference type="Proteomes" id="UP001385951"/>
    </source>
</evidence>
<keyword evidence="1" id="KW-0812">Transmembrane</keyword>
<dbReference type="Proteomes" id="UP001385951">
    <property type="component" value="Unassembled WGS sequence"/>
</dbReference>
<evidence type="ECO:0000313" key="2">
    <source>
        <dbReference type="EMBL" id="KAK7677251.1"/>
    </source>
</evidence>
<proteinExistence type="predicted"/>
<dbReference type="EMBL" id="JASBNA010000092">
    <property type="protein sequence ID" value="KAK7677251.1"/>
    <property type="molecule type" value="Genomic_DNA"/>
</dbReference>
<comment type="caution">
    <text evidence="2">The sequence shown here is derived from an EMBL/GenBank/DDBJ whole genome shotgun (WGS) entry which is preliminary data.</text>
</comment>
<name>A0AAW0FIS0_9APHY</name>
<keyword evidence="1" id="KW-1133">Transmembrane helix</keyword>
<dbReference type="AlphaFoldDB" id="A0AAW0FIS0"/>